<protein>
    <submittedName>
        <fullName evidence="1">Uncharacterized protein</fullName>
    </submittedName>
</protein>
<name>A0A495DKV4_9PROT</name>
<reference evidence="1 2" key="1">
    <citation type="submission" date="2018-10" db="EMBL/GenBank/DDBJ databases">
        <title>Genomic Encyclopedia of Type Strains, Phase IV (KMG-IV): sequencing the most valuable type-strain genomes for metagenomic binning, comparative biology and taxonomic classification.</title>
        <authorList>
            <person name="Goeker M."/>
        </authorList>
    </citation>
    <scope>NUCLEOTIDE SEQUENCE [LARGE SCALE GENOMIC DNA]</scope>
    <source>
        <strain evidence="1 2">DSM 4734</strain>
    </source>
</reference>
<organism evidence="1 2">
    <name type="scientific">Maricaulis maris</name>
    <dbReference type="NCBI Taxonomy" id="74318"/>
    <lineage>
        <taxon>Bacteria</taxon>
        <taxon>Pseudomonadati</taxon>
        <taxon>Pseudomonadota</taxon>
        <taxon>Alphaproteobacteria</taxon>
        <taxon>Maricaulales</taxon>
        <taxon>Maricaulaceae</taxon>
        <taxon>Maricaulis</taxon>
    </lineage>
</organism>
<dbReference type="EMBL" id="RBIM01000001">
    <property type="protein sequence ID" value="RKR03572.1"/>
    <property type="molecule type" value="Genomic_DNA"/>
</dbReference>
<comment type="caution">
    <text evidence="1">The sequence shown here is derived from an EMBL/GenBank/DDBJ whole genome shotgun (WGS) entry which is preliminary data.</text>
</comment>
<evidence type="ECO:0000313" key="2">
    <source>
        <dbReference type="Proteomes" id="UP000273675"/>
    </source>
</evidence>
<accession>A0A495DKV4</accession>
<evidence type="ECO:0000313" key="1">
    <source>
        <dbReference type="EMBL" id="RKR03572.1"/>
    </source>
</evidence>
<dbReference type="Proteomes" id="UP000273675">
    <property type="component" value="Unassembled WGS sequence"/>
</dbReference>
<proteinExistence type="predicted"/>
<sequence length="75" mass="8186">MPGPHIDPAALAAEHRQLDSAAAEHKRAARRHKDGLKAVRTRQAEIERVCARLGIQLTEHPGEGGIHGRRSNPQS</sequence>
<dbReference type="AlphaFoldDB" id="A0A495DKV4"/>
<gene>
    <name evidence="1" type="ORF">C7435_0008</name>
</gene>